<evidence type="ECO:0000256" key="2">
    <source>
        <dbReference type="ARBA" id="ARBA00023125"/>
    </source>
</evidence>
<accession>A0A9N8HHQ5</accession>
<keyword evidence="3" id="KW-0539">Nucleus</keyword>
<sequence>MTIDGNRIAWPPIKPDGSIGEHQPPQYRDFSVLREEDVPPSPQPSLRATRRRKGPKELSFPTKLHDMLTNCKAEGLSHIISWKEHGRCFVIPDPKQFAARIMPCYFRQSKFHSFQRQLNLYGFKRVTTGPDRGGYYHEMFLREKRFIATKMKRTKVKGVGRMPYSPDSDPDFYGLPFLPEIGGKIVAESSIMRPTAFAAKSEDTAVISAASSTSGGASVEGMSTCSINSSGGLSTPEPTTVASAFPGHFLSIPTRMTVGIPTQQANGISALRESQMTQSPVPTASDEVARSAQRILAEVKGTVVALGAKATSANGFGVAPPKAVTRHVIPSLPLPSYFQLPPPNEADMIMGALTAVAPYYNFDTNYAKSKTSQPPFL</sequence>
<gene>
    <name evidence="7" type="ORF">SEMRO_550_G164750.1</name>
</gene>
<comment type="caution">
    <text evidence="7">The sequence shown here is derived from an EMBL/GenBank/DDBJ whole genome shotgun (WGS) entry which is preliminary data.</text>
</comment>
<dbReference type="GO" id="GO:0003700">
    <property type="term" value="F:DNA-binding transcription factor activity"/>
    <property type="evidence" value="ECO:0007669"/>
    <property type="project" value="InterPro"/>
</dbReference>
<dbReference type="FunFam" id="1.10.10.10:FF:000479">
    <property type="entry name" value="Predicted protein"/>
    <property type="match status" value="1"/>
</dbReference>
<feature type="domain" description="HSF-type DNA-binding" evidence="6">
    <location>
        <begin position="56"/>
        <end position="154"/>
    </location>
</feature>
<dbReference type="InterPro" id="IPR000232">
    <property type="entry name" value="HSF_DNA-bd"/>
</dbReference>
<dbReference type="SMART" id="SM00415">
    <property type="entry name" value="HSF"/>
    <property type="match status" value="1"/>
</dbReference>
<dbReference type="InterPro" id="IPR036388">
    <property type="entry name" value="WH-like_DNA-bd_sf"/>
</dbReference>
<dbReference type="InterPro" id="IPR036390">
    <property type="entry name" value="WH_DNA-bd_sf"/>
</dbReference>
<evidence type="ECO:0000256" key="4">
    <source>
        <dbReference type="RuleBase" id="RU004020"/>
    </source>
</evidence>
<evidence type="ECO:0000259" key="6">
    <source>
        <dbReference type="SMART" id="SM00415"/>
    </source>
</evidence>
<dbReference type="SUPFAM" id="SSF46785">
    <property type="entry name" value="Winged helix' DNA-binding domain"/>
    <property type="match status" value="1"/>
</dbReference>
<dbReference type="PANTHER" id="PTHR10015">
    <property type="entry name" value="HEAT SHOCK TRANSCRIPTION FACTOR"/>
    <property type="match status" value="1"/>
</dbReference>
<keyword evidence="8" id="KW-1185">Reference proteome</keyword>
<name>A0A9N8HHQ5_9STRA</name>
<feature type="region of interest" description="Disordered" evidence="5">
    <location>
        <begin position="1"/>
        <end position="58"/>
    </location>
</feature>
<proteinExistence type="inferred from homology"/>
<comment type="similarity">
    <text evidence="4">Belongs to the HSF family.</text>
</comment>
<dbReference type="EMBL" id="CAICTM010000549">
    <property type="protein sequence ID" value="CAB9512695.1"/>
    <property type="molecule type" value="Genomic_DNA"/>
</dbReference>
<evidence type="ECO:0000313" key="8">
    <source>
        <dbReference type="Proteomes" id="UP001153069"/>
    </source>
</evidence>
<evidence type="ECO:0000256" key="3">
    <source>
        <dbReference type="ARBA" id="ARBA00023242"/>
    </source>
</evidence>
<reference evidence="7" key="1">
    <citation type="submission" date="2020-06" db="EMBL/GenBank/DDBJ databases">
        <authorList>
            <consortium name="Plant Systems Biology data submission"/>
        </authorList>
    </citation>
    <scope>NUCLEOTIDE SEQUENCE</scope>
    <source>
        <strain evidence="7">D6</strain>
    </source>
</reference>
<evidence type="ECO:0000256" key="5">
    <source>
        <dbReference type="SAM" id="MobiDB-lite"/>
    </source>
</evidence>
<dbReference type="OrthoDB" id="60033at2759"/>
<dbReference type="Gene3D" id="1.10.10.10">
    <property type="entry name" value="Winged helix-like DNA-binding domain superfamily/Winged helix DNA-binding domain"/>
    <property type="match status" value="1"/>
</dbReference>
<evidence type="ECO:0000256" key="1">
    <source>
        <dbReference type="ARBA" id="ARBA00004123"/>
    </source>
</evidence>
<dbReference type="GO" id="GO:0005634">
    <property type="term" value="C:nucleus"/>
    <property type="evidence" value="ECO:0007669"/>
    <property type="project" value="UniProtKB-SubCell"/>
</dbReference>
<evidence type="ECO:0000313" key="7">
    <source>
        <dbReference type="EMBL" id="CAB9512695.1"/>
    </source>
</evidence>
<dbReference type="AlphaFoldDB" id="A0A9N8HHQ5"/>
<dbReference type="PANTHER" id="PTHR10015:SF206">
    <property type="entry name" value="HSF-TYPE DNA-BINDING DOMAIN-CONTAINING PROTEIN"/>
    <property type="match status" value="1"/>
</dbReference>
<protein>
    <submittedName>
        <fullName evidence="7">Heat stress transcription factor</fullName>
    </submittedName>
</protein>
<comment type="subcellular location">
    <subcellularLocation>
        <location evidence="1">Nucleus</location>
    </subcellularLocation>
</comment>
<keyword evidence="2" id="KW-0238">DNA-binding</keyword>
<dbReference type="Pfam" id="PF00447">
    <property type="entry name" value="HSF_DNA-bind"/>
    <property type="match status" value="1"/>
</dbReference>
<dbReference type="GO" id="GO:0043565">
    <property type="term" value="F:sequence-specific DNA binding"/>
    <property type="evidence" value="ECO:0007669"/>
    <property type="project" value="InterPro"/>
</dbReference>
<organism evidence="7 8">
    <name type="scientific">Seminavis robusta</name>
    <dbReference type="NCBI Taxonomy" id="568900"/>
    <lineage>
        <taxon>Eukaryota</taxon>
        <taxon>Sar</taxon>
        <taxon>Stramenopiles</taxon>
        <taxon>Ochrophyta</taxon>
        <taxon>Bacillariophyta</taxon>
        <taxon>Bacillariophyceae</taxon>
        <taxon>Bacillariophycidae</taxon>
        <taxon>Naviculales</taxon>
        <taxon>Naviculaceae</taxon>
        <taxon>Seminavis</taxon>
    </lineage>
</organism>
<dbReference type="Proteomes" id="UP001153069">
    <property type="component" value="Unassembled WGS sequence"/>
</dbReference>